<dbReference type="EMBL" id="QGNW01001158">
    <property type="protein sequence ID" value="RVW53143.1"/>
    <property type="molecule type" value="Genomic_DNA"/>
</dbReference>
<comment type="caution">
    <text evidence="1">The sequence shown here is derived from an EMBL/GenBank/DDBJ whole genome shotgun (WGS) entry which is preliminary data.</text>
</comment>
<gene>
    <name evidence="1" type="ORF">CK203_080643</name>
</gene>
<dbReference type="AlphaFoldDB" id="A0A438EZL8"/>
<proteinExistence type="predicted"/>
<sequence>MGRLFDFCSHDGYLEGDRVIIILQAVDRDCWWDDLSSHLSFNSASGAGQGVARILLGTTIIGSELDVRTKGRTCHVSIKEGFWWVGKCPCRILKKGMHRIVQGRHILLVACLASFGQGSFWVILCFKAQSSPLSIYRPFVCLKMVAFWDTAFRTVGTGNCHLTVGIAPCKFVSAHVPTCLPKRILLHLARLSQVGRVVKQSQALDAFIRESPLSSSMSDSFATASVFQTTSPFMTGLPNLNKWGAKGHVLVRGPWASLMEHPERDFRPNCSMKIPSRSGFERSGKRDRLVEWVEKASFVRLNKLFEIIASERNHHTLLSAQNLFVVVREPQSYVINIIPRQLSKIVVPGEHFILKDIPFYKEAREVEVKTLQERLEQQEKKGKRGN</sequence>
<evidence type="ECO:0000313" key="2">
    <source>
        <dbReference type="Proteomes" id="UP000288805"/>
    </source>
</evidence>
<reference evidence="1 2" key="1">
    <citation type="journal article" date="2018" name="PLoS Genet.">
        <title>Population sequencing reveals clonal diversity and ancestral inbreeding in the grapevine cultivar Chardonnay.</title>
        <authorList>
            <person name="Roach M.J."/>
            <person name="Johnson D.L."/>
            <person name="Bohlmann J."/>
            <person name="van Vuuren H.J."/>
            <person name="Jones S.J."/>
            <person name="Pretorius I.S."/>
            <person name="Schmidt S.A."/>
            <person name="Borneman A.R."/>
        </authorList>
    </citation>
    <scope>NUCLEOTIDE SEQUENCE [LARGE SCALE GENOMIC DNA]</scope>
    <source>
        <strain evidence="2">cv. Chardonnay</strain>
        <tissue evidence="1">Leaf</tissue>
    </source>
</reference>
<dbReference type="Proteomes" id="UP000288805">
    <property type="component" value="Unassembled WGS sequence"/>
</dbReference>
<accession>A0A438EZL8</accession>
<protein>
    <submittedName>
        <fullName evidence="1">Uncharacterized protein</fullName>
    </submittedName>
</protein>
<organism evidence="1 2">
    <name type="scientific">Vitis vinifera</name>
    <name type="common">Grape</name>
    <dbReference type="NCBI Taxonomy" id="29760"/>
    <lineage>
        <taxon>Eukaryota</taxon>
        <taxon>Viridiplantae</taxon>
        <taxon>Streptophyta</taxon>
        <taxon>Embryophyta</taxon>
        <taxon>Tracheophyta</taxon>
        <taxon>Spermatophyta</taxon>
        <taxon>Magnoliopsida</taxon>
        <taxon>eudicotyledons</taxon>
        <taxon>Gunneridae</taxon>
        <taxon>Pentapetalae</taxon>
        <taxon>rosids</taxon>
        <taxon>Vitales</taxon>
        <taxon>Vitaceae</taxon>
        <taxon>Viteae</taxon>
        <taxon>Vitis</taxon>
    </lineage>
</organism>
<name>A0A438EZL8_VITVI</name>
<evidence type="ECO:0000313" key="1">
    <source>
        <dbReference type="EMBL" id="RVW53143.1"/>
    </source>
</evidence>